<evidence type="ECO:0000256" key="5">
    <source>
        <dbReference type="PIRSR" id="PIRSR001221-1"/>
    </source>
</evidence>
<evidence type="ECO:0000256" key="3">
    <source>
        <dbReference type="ARBA" id="ARBA00012922"/>
    </source>
</evidence>
<dbReference type="PROSITE" id="PS00571">
    <property type="entry name" value="AMIDASES"/>
    <property type="match status" value="1"/>
</dbReference>
<comment type="catalytic activity">
    <reaction evidence="1">
        <text>a monocarboxylic acid amide + H2O = a monocarboxylate + NH4(+)</text>
        <dbReference type="Rhea" id="RHEA:12020"/>
        <dbReference type="ChEBI" id="CHEBI:15377"/>
        <dbReference type="ChEBI" id="CHEBI:28938"/>
        <dbReference type="ChEBI" id="CHEBI:35757"/>
        <dbReference type="ChEBI" id="CHEBI:83628"/>
        <dbReference type="EC" id="3.5.1.4"/>
    </reaction>
</comment>
<protein>
    <recommendedName>
        <fullName evidence="3">amidase</fullName>
        <ecNumber evidence="3">3.5.1.4</ecNumber>
    </recommendedName>
</protein>
<dbReference type="FunCoup" id="A0A1Y2G0Y8">
    <property type="interactions" value="50"/>
</dbReference>
<name>A0A1Y2G0Y8_9BASI</name>
<evidence type="ECO:0000256" key="2">
    <source>
        <dbReference type="ARBA" id="ARBA00009199"/>
    </source>
</evidence>
<dbReference type="SUPFAM" id="SSF75304">
    <property type="entry name" value="Amidase signature (AS) enzymes"/>
    <property type="match status" value="1"/>
</dbReference>
<proteinExistence type="inferred from homology"/>
<feature type="active site" description="Charge relay system" evidence="5">
    <location>
        <position position="207"/>
    </location>
</feature>
<comment type="similarity">
    <text evidence="2">Belongs to the amidase family.</text>
</comment>
<dbReference type="AlphaFoldDB" id="A0A1Y2G0Y8"/>
<organism evidence="7 8">
    <name type="scientific">Leucosporidium creatinivorum</name>
    <dbReference type="NCBI Taxonomy" id="106004"/>
    <lineage>
        <taxon>Eukaryota</taxon>
        <taxon>Fungi</taxon>
        <taxon>Dikarya</taxon>
        <taxon>Basidiomycota</taxon>
        <taxon>Pucciniomycotina</taxon>
        <taxon>Microbotryomycetes</taxon>
        <taxon>Leucosporidiales</taxon>
        <taxon>Leucosporidium</taxon>
    </lineage>
</organism>
<sequence>MVPWQDRAAAKRAQLHASIPSAWLLPASTLAAPPSDVRSIPRSSGILSELELKITEEDNAAVILEKIRSREWSSEQVTLAFCKRAAIAQQLTCCLTEILFDRALKRAKELDEHLETTGEVVGPLHGLPVSLKEQFDIEGVESTMGFVSRIGHNSSSSAVLVSLLESLGAIPHCRTNIPQTLLSDESTNNVFGRTLNPSNTSLTAGGSSGGEAALLAMRGSPLGVGTDLGGSIRKPASFTGLYSLRPTSRRLPYAGASNIFAGAEALESVLGPMANSLESLEVFMKAVVGAKPWEWDSRVIEREWKEQEEEGRKCFAIMRWDGLVRCHPPIERALDEVTEALRKAGHEVVDWEPLDHAGAQEIVSKIFDSDGGEDVKQWLGDSGEPIMPQVFTSQHPAMSAHESWQLNKKRDEYRQLFLKTWLATATSTQTGRPIDAIICATAPHLAAPHLESPRPGGLITYTTVWSLLDLPCYTFPVGVVDEQKDPQPLAGAYTPVSEVDKENWEGYSPELYKNAPVVLQVINPRRFREDELLGLGGDIEKALGR</sequence>
<evidence type="ECO:0000313" key="8">
    <source>
        <dbReference type="Proteomes" id="UP000193467"/>
    </source>
</evidence>
<feature type="active site" description="Charge relay system" evidence="5">
    <location>
        <position position="132"/>
    </location>
</feature>
<dbReference type="Pfam" id="PF01425">
    <property type="entry name" value="Amidase"/>
    <property type="match status" value="1"/>
</dbReference>
<dbReference type="InterPro" id="IPR036928">
    <property type="entry name" value="AS_sf"/>
</dbReference>
<feature type="active site" description="Acyl-ester intermediate" evidence="5">
    <location>
        <position position="231"/>
    </location>
</feature>
<gene>
    <name evidence="7" type="ORF">BCR35DRAFT_275326</name>
</gene>
<dbReference type="Gene3D" id="3.90.1300.10">
    <property type="entry name" value="Amidase signature (AS) domain"/>
    <property type="match status" value="1"/>
</dbReference>
<dbReference type="PANTHER" id="PTHR46072">
    <property type="entry name" value="AMIDASE-RELATED-RELATED"/>
    <property type="match status" value="1"/>
</dbReference>
<dbReference type="EC" id="3.5.1.4" evidence="3"/>
<feature type="domain" description="Amidase" evidence="6">
    <location>
        <begin position="77"/>
        <end position="533"/>
    </location>
</feature>
<dbReference type="EMBL" id="MCGR01000004">
    <property type="protein sequence ID" value="ORY90294.1"/>
    <property type="molecule type" value="Genomic_DNA"/>
</dbReference>
<comment type="caution">
    <text evidence="7">The sequence shown here is derived from an EMBL/GenBank/DDBJ whole genome shotgun (WGS) entry which is preliminary data.</text>
</comment>
<dbReference type="GO" id="GO:0004040">
    <property type="term" value="F:amidase activity"/>
    <property type="evidence" value="ECO:0007669"/>
    <property type="project" value="UniProtKB-EC"/>
</dbReference>
<keyword evidence="8" id="KW-1185">Reference proteome</keyword>
<keyword evidence="4" id="KW-0378">Hydrolase</keyword>
<reference evidence="7 8" key="1">
    <citation type="submission" date="2016-07" db="EMBL/GenBank/DDBJ databases">
        <title>Pervasive Adenine N6-methylation of Active Genes in Fungi.</title>
        <authorList>
            <consortium name="DOE Joint Genome Institute"/>
            <person name="Mondo S.J."/>
            <person name="Dannebaum R.O."/>
            <person name="Kuo R.C."/>
            <person name="Labutti K."/>
            <person name="Haridas S."/>
            <person name="Kuo A."/>
            <person name="Salamov A."/>
            <person name="Ahrendt S.R."/>
            <person name="Lipzen A."/>
            <person name="Sullivan W."/>
            <person name="Andreopoulos W.B."/>
            <person name="Clum A."/>
            <person name="Lindquist E."/>
            <person name="Daum C."/>
            <person name="Ramamoorthy G.K."/>
            <person name="Gryganskyi A."/>
            <person name="Culley D."/>
            <person name="Magnuson J.K."/>
            <person name="James T.Y."/>
            <person name="O'Malley M.A."/>
            <person name="Stajich J.E."/>
            <person name="Spatafora J.W."/>
            <person name="Visel A."/>
            <person name="Grigoriev I.V."/>
        </authorList>
    </citation>
    <scope>NUCLEOTIDE SEQUENCE [LARGE SCALE GENOMIC DNA]</scope>
    <source>
        <strain evidence="7 8">62-1032</strain>
    </source>
</reference>
<accession>A0A1Y2G0Y8</accession>
<dbReference type="STRING" id="106004.A0A1Y2G0Y8"/>
<dbReference type="InterPro" id="IPR020556">
    <property type="entry name" value="Amidase_CS"/>
</dbReference>
<dbReference type="InParanoid" id="A0A1Y2G0Y8"/>
<dbReference type="PIRSF" id="PIRSF001221">
    <property type="entry name" value="Amidase_fungi"/>
    <property type="match status" value="1"/>
</dbReference>
<evidence type="ECO:0000256" key="4">
    <source>
        <dbReference type="ARBA" id="ARBA00022801"/>
    </source>
</evidence>
<evidence type="ECO:0000259" key="6">
    <source>
        <dbReference type="Pfam" id="PF01425"/>
    </source>
</evidence>
<evidence type="ECO:0000313" key="7">
    <source>
        <dbReference type="EMBL" id="ORY90294.1"/>
    </source>
</evidence>
<evidence type="ECO:0000256" key="1">
    <source>
        <dbReference type="ARBA" id="ARBA00001311"/>
    </source>
</evidence>
<dbReference type="OrthoDB" id="6428749at2759"/>
<dbReference type="InterPro" id="IPR023631">
    <property type="entry name" value="Amidase_dom"/>
</dbReference>
<dbReference type="Proteomes" id="UP000193467">
    <property type="component" value="Unassembled WGS sequence"/>
</dbReference>